<feature type="transmembrane region" description="Helical" evidence="8">
    <location>
        <begin position="75"/>
        <end position="93"/>
    </location>
</feature>
<reference evidence="10 11" key="1">
    <citation type="submission" date="2016-11" db="EMBL/GenBank/DDBJ databases">
        <title>Description of two novel members of the family Erysipelotrichaceae: Ileibacterium lipovorans gen. nov., sp. nov. and Dubosiella newyorkensis, gen. nov., sp. nov.</title>
        <authorList>
            <person name="Cox L.M."/>
            <person name="Sohn J."/>
            <person name="Tyrrell K.L."/>
            <person name="Citron D.M."/>
            <person name="Lawson P.A."/>
            <person name="Patel N.B."/>
            <person name="Iizumi T."/>
            <person name="Perez-Perez G.I."/>
            <person name="Goldstein E.J."/>
            <person name="Blaser M.J."/>
        </authorList>
    </citation>
    <scope>NUCLEOTIDE SEQUENCE [LARGE SCALE GENOMIC DNA]</scope>
    <source>
        <strain evidence="10 11">NYU-BL-K8</strain>
    </source>
</reference>
<feature type="domain" description="Histidine kinase" evidence="9">
    <location>
        <begin position="158"/>
        <end position="372"/>
    </location>
</feature>
<dbReference type="GO" id="GO:0000155">
    <property type="term" value="F:phosphorelay sensor kinase activity"/>
    <property type="evidence" value="ECO:0007669"/>
    <property type="project" value="InterPro"/>
</dbReference>
<dbReference type="PRINTS" id="PR00344">
    <property type="entry name" value="BCTRLSENSOR"/>
</dbReference>
<keyword evidence="4" id="KW-0597">Phosphoprotein</keyword>
<dbReference type="PROSITE" id="PS50109">
    <property type="entry name" value="HIS_KIN"/>
    <property type="match status" value="1"/>
</dbReference>
<dbReference type="Gene3D" id="3.30.565.10">
    <property type="entry name" value="Histidine kinase-like ATPase, C-terminal domain"/>
    <property type="match status" value="1"/>
</dbReference>
<dbReference type="SUPFAM" id="SSF47384">
    <property type="entry name" value="Homodimeric domain of signal transducing histidine kinase"/>
    <property type="match status" value="1"/>
</dbReference>
<evidence type="ECO:0000313" key="11">
    <source>
        <dbReference type="Proteomes" id="UP000186758"/>
    </source>
</evidence>
<dbReference type="GO" id="GO:0016036">
    <property type="term" value="P:cellular response to phosphate starvation"/>
    <property type="evidence" value="ECO:0007669"/>
    <property type="project" value="TreeGrafter"/>
</dbReference>
<keyword evidence="8" id="KW-0812">Transmembrane</keyword>
<keyword evidence="6" id="KW-0418">Kinase</keyword>
<comment type="catalytic activity">
    <reaction evidence="1">
        <text>ATP + protein L-histidine = ADP + protein N-phospho-L-histidine.</text>
        <dbReference type="EC" id="2.7.13.3"/>
    </reaction>
</comment>
<evidence type="ECO:0000313" key="10">
    <source>
        <dbReference type="EMBL" id="OLU44188.1"/>
    </source>
</evidence>
<feature type="transmembrane region" description="Helical" evidence="8">
    <location>
        <begin position="16"/>
        <end position="38"/>
    </location>
</feature>
<dbReference type="EC" id="2.7.13.3" evidence="3"/>
<dbReference type="InterPro" id="IPR036890">
    <property type="entry name" value="HATPase_C_sf"/>
</dbReference>
<dbReference type="PANTHER" id="PTHR45453:SF1">
    <property type="entry name" value="PHOSPHATE REGULON SENSOR PROTEIN PHOR"/>
    <property type="match status" value="1"/>
</dbReference>
<dbReference type="AlphaFoldDB" id="A0A1Q9YIQ1"/>
<dbReference type="CDD" id="cd00075">
    <property type="entry name" value="HATPase"/>
    <property type="match status" value="1"/>
</dbReference>
<accession>A0A1Q9YIQ1</accession>
<dbReference type="SMART" id="SM00387">
    <property type="entry name" value="HATPase_c"/>
    <property type="match status" value="1"/>
</dbReference>
<dbReference type="Pfam" id="PF02518">
    <property type="entry name" value="HATPase_c"/>
    <property type="match status" value="1"/>
</dbReference>
<organism evidence="10 11">
    <name type="scientific">Faecalibaculum rodentium</name>
    <dbReference type="NCBI Taxonomy" id="1702221"/>
    <lineage>
        <taxon>Bacteria</taxon>
        <taxon>Bacillati</taxon>
        <taxon>Bacillota</taxon>
        <taxon>Erysipelotrichia</taxon>
        <taxon>Erysipelotrichales</taxon>
        <taxon>Erysipelotrichaceae</taxon>
        <taxon>Faecalibaculum</taxon>
    </lineage>
</organism>
<keyword evidence="8" id="KW-0472">Membrane</keyword>
<dbReference type="InterPro" id="IPR004358">
    <property type="entry name" value="Sig_transdc_His_kin-like_C"/>
</dbReference>
<evidence type="ECO:0000256" key="3">
    <source>
        <dbReference type="ARBA" id="ARBA00012438"/>
    </source>
</evidence>
<dbReference type="GO" id="GO:0004721">
    <property type="term" value="F:phosphoprotein phosphatase activity"/>
    <property type="evidence" value="ECO:0007669"/>
    <property type="project" value="TreeGrafter"/>
</dbReference>
<gene>
    <name evidence="10" type="ORF">BO223_09135</name>
</gene>
<keyword evidence="8" id="KW-1133">Transmembrane helix</keyword>
<evidence type="ECO:0000256" key="2">
    <source>
        <dbReference type="ARBA" id="ARBA00004370"/>
    </source>
</evidence>
<keyword evidence="5" id="KW-0808">Transferase</keyword>
<evidence type="ECO:0000256" key="4">
    <source>
        <dbReference type="ARBA" id="ARBA00022553"/>
    </source>
</evidence>
<dbReference type="InterPro" id="IPR003661">
    <property type="entry name" value="HisK_dim/P_dom"/>
</dbReference>
<dbReference type="PANTHER" id="PTHR45453">
    <property type="entry name" value="PHOSPHATE REGULON SENSOR PROTEIN PHOR"/>
    <property type="match status" value="1"/>
</dbReference>
<keyword evidence="7" id="KW-0902">Two-component regulatory system</keyword>
<dbReference type="FunFam" id="3.30.565.10:FF:000006">
    <property type="entry name" value="Sensor histidine kinase WalK"/>
    <property type="match status" value="1"/>
</dbReference>
<dbReference type="RefSeq" id="WP_075885786.1">
    <property type="nucleotide sequence ID" value="NZ_MPJZ01000075.1"/>
</dbReference>
<evidence type="ECO:0000256" key="6">
    <source>
        <dbReference type="ARBA" id="ARBA00022777"/>
    </source>
</evidence>
<dbReference type="InterPro" id="IPR005467">
    <property type="entry name" value="His_kinase_dom"/>
</dbReference>
<evidence type="ECO:0000256" key="1">
    <source>
        <dbReference type="ARBA" id="ARBA00000085"/>
    </source>
</evidence>
<evidence type="ECO:0000256" key="5">
    <source>
        <dbReference type="ARBA" id="ARBA00022679"/>
    </source>
</evidence>
<name>A0A1Q9YIQ1_9FIRM</name>
<evidence type="ECO:0000256" key="8">
    <source>
        <dbReference type="SAM" id="Phobius"/>
    </source>
</evidence>
<dbReference type="SUPFAM" id="SSF55874">
    <property type="entry name" value="ATPase domain of HSP90 chaperone/DNA topoisomerase II/histidine kinase"/>
    <property type="match status" value="1"/>
</dbReference>
<dbReference type="Proteomes" id="UP000186758">
    <property type="component" value="Unassembled WGS sequence"/>
</dbReference>
<sequence>MKRSKNREFALLRRKLCLQIAGSALGMGIGLVCLISVLQGHFATFMIPVIRTMGGLSQNRAAAVYDRIIRSRQDLLIWFMILAACLIWLHFLVQRITSYFADVQNALLQLKEGRETELHLAAELQPLERSLNTVRLELCRQRDQAQLAEQKKSDLVMYLAHDLKTPLASTVGYLNLVLDEPDISRDTREKYLRIALAKSLRLEDMVQEFLEISRYSLTTISLNRRMVSLGVLLEQLAGELQPAMQKQHLHCRVKVSGDLKICCDPEKLSRVFDNLLRNAILYSREDTEIQVDAQASRGCIRVSIANYGDSIPPDRLEHVFDPFYRIDPGRRTEGSGLGLAIARQIIEKHGGTIEAESGSQMTCFTVQLPLTGDPVPQCEGESL</sequence>
<dbReference type="Pfam" id="PF00512">
    <property type="entry name" value="HisKA"/>
    <property type="match status" value="1"/>
</dbReference>
<dbReference type="InterPro" id="IPR050351">
    <property type="entry name" value="BphY/WalK/GraS-like"/>
</dbReference>
<evidence type="ECO:0000259" key="9">
    <source>
        <dbReference type="PROSITE" id="PS50109"/>
    </source>
</evidence>
<dbReference type="GO" id="GO:0005886">
    <property type="term" value="C:plasma membrane"/>
    <property type="evidence" value="ECO:0007669"/>
    <property type="project" value="TreeGrafter"/>
</dbReference>
<protein>
    <recommendedName>
        <fullName evidence="3">histidine kinase</fullName>
        <ecNumber evidence="3">2.7.13.3</ecNumber>
    </recommendedName>
</protein>
<dbReference type="InterPro" id="IPR036097">
    <property type="entry name" value="HisK_dim/P_sf"/>
</dbReference>
<dbReference type="SMART" id="SM00388">
    <property type="entry name" value="HisKA"/>
    <property type="match status" value="1"/>
</dbReference>
<comment type="caution">
    <text evidence="10">The sequence shown here is derived from an EMBL/GenBank/DDBJ whole genome shotgun (WGS) entry which is preliminary data.</text>
</comment>
<comment type="subcellular location">
    <subcellularLocation>
        <location evidence="2">Membrane</location>
    </subcellularLocation>
</comment>
<dbReference type="InterPro" id="IPR003594">
    <property type="entry name" value="HATPase_dom"/>
</dbReference>
<dbReference type="CDD" id="cd00082">
    <property type="entry name" value="HisKA"/>
    <property type="match status" value="1"/>
</dbReference>
<evidence type="ECO:0000256" key="7">
    <source>
        <dbReference type="ARBA" id="ARBA00023012"/>
    </source>
</evidence>
<dbReference type="EMBL" id="MPJZ01000075">
    <property type="protein sequence ID" value="OLU44188.1"/>
    <property type="molecule type" value="Genomic_DNA"/>
</dbReference>
<proteinExistence type="predicted"/>
<dbReference type="Gene3D" id="1.10.287.130">
    <property type="match status" value="1"/>
</dbReference>